<evidence type="ECO:0000259" key="18">
    <source>
        <dbReference type="PROSITE" id="PS51217"/>
    </source>
</evidence>
<gene>
    <name evidence="19" type="ORF">WAB15_27085</name>
</gene>
<keyword evidence="5 15" id="KW-0378">Hydrolase</keyword>
<dbReference type="CDD" id="cd17932">
    <property type="entry name" value="DEXQc_UvrD"/>
    <property type="match status" value="1"/>
</dbReference>
<evidence type="ECO:0000313" key="20">
    <source>
        <dbReference type="Proteomes" id="UP001626628"/>
    </source>
</evidence>
<dbReference type="InterPro" id="IPR014017">
    <property type="entry name" value="DNA_helicase_UvrD-like_C"/>
</dbReference>
<evidence type="ECO:0000256" key="12">
    <source>
        <dbReference type="ARBA" id="ARBA00034617"/>
    </source>
</evidence>
<name>A0ABZ2QYL3_9ACTN</name>
<dbReference type="PROSITE" id="PS51217">
    <property type="entry name" value="UVRD_HELICASE_CTER"/>
    <property type="match status" value="1"/>
</dbReference>
<keyword evidence="6 15" id="KW-0347">Helicase</keyword>
<feature type="compositionally biased region" description="Pro residues" evidence="16">
    <location>
        <begin position="968"/>
        <end position="977"/>
    </location>
</feature>
<organism evidence="19 20">
    <name type="scientific">Streptomyces sirii</name>
    <dbReference type="NCBI Taxonomy" id="3127701"/>
    <lineage>
        <taxon>Bacteria</taxon>
        <taxon>Bacillati</taxon>
        <taxon>Actinomycetota</taxon>
        <taxon>Actinomycetes</taxon>
        <taxon>Kitasatosporales</taxon>
        <taxon>Streptomycetaceae</taxon>
        <taxon>Streptomyces</taxon>
    </lineage>
</organism>
<evidence type="ECO:0000256" key="14">
    <source>
        <dbReference type="ARBA" id="ARBA00048988"/>
    </source>
</evidence>
<feature type="compositionally biased region" description="Acidic residues" evidence="16">
    <location>
        <begin position="872"/>
        <end position="888"/>
    </location>
</feature>
<comment type="catalytic activity">
    <reaction evidence="14">
        <text>ATP + H2O = ADP + phosphate + H(+)</text>
        <dbReference type="Rhea" id="RHEA:13065"/>
        <dbReference type="ChEBI" id="CHEBI:15377"/>
        <dbReference type="ChEBI" id="CHEBI:15378"/>
        <dbReference type="ChEBI" id="CHEBI:30616"/>
        <dbReference type="ChEBI" id="CHEBI:43474"/>
        <dbReference type="ChEBI" id="CHEBI:456216"/>
        <dbReference type="EC" id="5.6.2.4"/>
    </reaction>
</comment>
<evidence type="ECO:0000256" key="9">
    <source>
        <dbReference type="ARBA" id="ARBA00023125"/>
    </source>
</evidence>
<reference evidence="19 20" key="1">
    <citation type="submission" date="2024-03" db="EMBL/GenBank/DDBJ databases">
        <title>The complete genome of Streptomyces sirii sp.nov.</title>
        <authorList>
            <person name="Zakalyukina Y.V."/>
            <person name="Belik A.R."/>
            <person name="Biryukov M.V."/>
            <person name="Baturina O.A."/>
            <person name="Kabilov M.R."/>
        </authorList>
    </citation>
    <scope>NUCLEOTIDE SEQUENCE [LARGE SCALE GENOMIC DNA]</scope>
    <source>
        <strain evidence="19 20">BP-8</strain>
    </source>
</reference>
<dbReference type="Gene3D" id="3.40.50.300">
    <property type="entry name" value="P-loop containing nucleotide triphosphate hydrolases"/>
    <property type="match status" value="3"/>
</dbReference>
<dbReference type="Pfam" id="PF13361">
    <property type="entry name" value="UvrD_C"/>
    <property type="match status" value="2"/>
</dbReference>
<evidence type="ECO:0000256" key="11">
    <source>
        <dbReference type="ARBA" id="ARBA00023235"/>
    </source>
</evidence>
<protein>
    <recommendedName>
        <fullName evidence="13">DNA 3'-5' helicase</fullName>
        <ecNumber evidence="13">5.6.2.4</ecNumber>
    </recommendedName>
</protein>
<sequence length="1230" mass="131935">MSARITDPEQLKELLGIPFTPEQTACITAPPAPQVIVAGAGSGKTTVMAARVVWLVGTGQVAPEQVLGLTFTNKAAGELAERVRAALLAAGVTDPDALPQDGAAPADQPPGEPRISTYHAFAGQLLTDHGLRIGLEPSARLLADATRFQLAARTLRAAPGPYPSLTTSLPSLVEDLLALDAELAEHLVDPARLRAYDTALLAALDGVKLSNADLRKVPETARGRLELLDLVAAYRGEKRRRDLLDFGDQIASSATLATTRPEVGRILRDAFRVVLLDEYQDTSVAQRLLLSGLFGSGTGHAVTAVGDPCQAIYGWRGASVANLDDFPAHFPFEDGTPARRYALSENRRSGGRLLALANGLAAPLRGMHEGVEALRPAPGAERDGIVRCALLPTHAEELGWLADSLAHLVRTGTPPGEIAVLCRTAADFARIQGELVARDIPVEVVGLSGLLHLPEIADLVAVCEVLQDPTANAALVRLLTGPRWRIGPRDLALLGRRARALVHHGGPSDDPAQRLAEAVEGVDPAETISLADALDTFLEADGPADGLPFSAEARVRFAYLATELRDLRRSLGDPLMDVLHRILAVTGLEVELSASPHALAARRRETLGTFLDIAAGFAAKQGGESLDGDASLLAFLGFLRTAVQYEKGLDSSLPGGDNTVKVLTAHKSKGLEWDVVAVPGLVAKQFPSEQARESWTARTKVLPHALRGDAATLPDVEEWDARGLKDFKEAMKHHQETEELRLGYVTFTRPRSLLLGSGHWWGPHQKRPRGPSAFLEALREHCEAGHGEIEFWAEPPEDGAENPALAEAAAEQAWPLPLDPTAMARRRDAAARVRAHLARRTGSPAPAPASTPAPLAAHDPEWPPPPAHDVAEESGDPYDDLPEPDPFDDLPPYGEGPDADPYDADPYDEALDADPFGETLEADPFDGAPPFDAPGTDAAPPRPRIVAPRSAEPDLTGPRGLAETDPDGPAPIGPGVPAPGRGGASPHTLLPEERRILGSWDRDLDALAAELRRSRATVREVPLPAALSATQLLRLAADPDGFARELARPMPRPPQPGARRGTRFHAWVESRFEELTLPLLGPEELPGAEEGEESPIADERDLESLKEAFARSPYAHRTPFRIEAPFQLTLAGRVIRGRIDAVYKERGPDGDRFEIIDWKTGRDRTADPLQLAVYRLAWAERYGLPPSAVGAAFLYVRSGELVRPARLPGRAGLERILLGETADRPPPEGR</sequence>
<dbReference type="Proteomes" id="UP001626628">
    <property type="component" value="Chromosome"/>
</dbReference>
<dbReference type="EC" id="5.6.2.4" evidence="13"/>
<dbReference type="InterPro" id="IPR000212">
    <property type="entry name" value="DNA_helicase_UvrD/REP"/>
</dbReference>
<proteinExistence type="inferred from homology"/>
<evidence type="ECO:0000256" key="5">
    <source>
        <dbReference type="ARBA" id="ARBA00022801"/>
    </source>
</evidence>
<keyword evidence="7" id="KW-0269">Exonuclease</keyword>
<keyword evidence="11" id="KW-0413">Isomerase</keyword>
<keyword evidence="3 15" id="KW-0547">Nucleotide-binding</keyword>
<evidence type="ECO:0000256" key="13">
    <source>
        <dbReference type="ARBA" id="ARBA00034808"/>
    </source>
</evidence>
<evidence type="ECO:0000256" key="16">
    <source>
        <dbReference type="SAM" id="MobiDB-lite"/>
    </source>
</evidence>
<keyword evidence="4" id="KW-0227">DNA damage</keyword>
<evidence type="ECO:0000256" key="1">
    <source>
        <dbReference type="ARBA" id="ARBA00009922"/>
    </source>
</evidence>
<evidence type="ECO:0000256" key="8">
    <source>
        <dbReference type="ARBA" id="ARBA00022840"/>
    </source>
</evidence>
<accession>A0ABZ2QYL3</accession>
<evidence type="ECO:0000256" key="6">
    <source>
        <dbReference type="ARBA" id="ARBA00022806"/>
    </source>
</evidence>
<evidence type="ECO:0000256" key="4">
    <source>
        <dbReference type="ARBA" id="ARBA00022763"/>
    </source>
</evidence>
<keyword evidence="9" id="KW-0238">DNA-binding</keyword>
<dbReference type="InterPro" id="IPR014016">
    <property type="entry name" value="UvrD-like_ATP-bd"/>
</dbReference>
<dbReference type="Gene3D" id="1.10.486.10">
    <property type="entry name" value="PCRA, domain 4"/>
    <property type="match status" value="1"/>
</dbReference>
<evidence type="ECO:0000256" key="15">
    <source>
        <dbReference type="PROSITE-ProRule" id="PRU00560"/>
    </source>
</evidence>
<dbReference type="RefSeq" id="WP_407287849.1">
    <property type="nucleotide sequence ID" value="NZ_CP147982.1"/>
</dbReference>
<dbReference type="PANTHER" id="PTHR11070:SF55">
    <property type="entry name" value="DNA 3'-5' HELICASE"/>
    <property type="match status" value="1"/>
</dbReference>
<keyword evidence="2" id="KW-0540">Nuclease</keyword>
<comment type="similarity">
    <text evidence="1">Belongs to the helicase family. UvrD subfamily.</text>
</comment>
<dbReference type="PROSITE" id="PS51198">
    <property type="entry name" value="UVRD_HELICASE_ATP_BIND"/>
    <property type="match status" value="1"/>
</dbReference>
<feature type="region of interest" description="Disordered" evidence="16">
    <location>
        <begin position="825"/>
        <end position="988"/>
    </location>
</feature>
<dbReference type="Pfam" id="PF12705">
    <property type="entry name" value="PDDEXK_1"/>
    <property type="match status" value="1"/>
</dbReference>
<evidence type="ECO:0000313" key="19">
    <source>
        <dbReference type="EMBL" id="WXK79369.1"/>
    </source>
</evidence>
<feature type="compositionally biased region" description="Acidic residues" evidence="16">
    <location>
        <begin position="897"/>
        <end position="912"/>
    </location>
</feature>
<dbReference type="InterPro" id="IPR011604">
    <property type="entry name" value="PDDEXK-like_dom_sf"/>
</dbReference>
<keyword evidence="20" id="KW-1185">Reference proteome</keyword>
<evidence type="ECO:0000256" key="7">
    <source>
        <dbReference type="ARBA" id="ARBA00022839"/>
    </source>
</evidence>
<dbReference type="Gene3D" id="3.90.320.10">
    <property type="match status" value="1"/>
</dbReference>
<feature type="binding site" evidence="15">
    <location>
        <begin position="38"/>
        <end position="45"/>
    </location>
    <ligand>
        <name>ATP</name>
        <dbReference type="ChEBI" id="CHEBI:30616"/>
    </ligand>
</feature>
<dbReference type="SUPFAM" id="SSF52540">
    <property type="entry name" value="P-loop containing nucleoside triphosphate hydrolases"/>
    <property type="match status" value="1"/>
</dbReference>
<keyword evidence="10" id="KW-0234">DNA repair</keyword>
<evidence type="ECO:0000256" key="10">
    <source>
        <dbReference type="ARBA" id="ARBA00023204"/>
    </source>
</evidence>
<dbReference type="Pfam" id="PF00580">
    <property type="entry name" value="UvrD-helicase"/>
    <property type="match status" value="1"/>
</dbReference>
<evidence type="ECO:0000259" key="17">
    <source>
        <dbReference type="PROSITE" id="PS51198"/>
    </source>
</evidence>
<feature type="compositionally biased region" description="Low complexity" evidence="16">
    <location>
        <begin position="925"/>
        <end position="950"/>
    </location>
</feature>
<dbReference type="InterPro" id="IPR038726">
    <property type="entry name" value="PDDEXK_AddAB-type"/>
</dbReference>
<feature type="domain" description="UvrD-like helicase ATP-binding" evidence="17">
    <location>
        <begin position="17"/>
        <end position="350"/>
    </location>
</feature>
<feature type="domain" description="UvrD-like helicase C-terminal" evidence="18">
    <location>
        <begin position="351"/>
        <end position="670"/>
    </location>
</feature>
<dbReference type="PANTHER" id="PTHR11070">
    <property type="entry name" value="UVRD / RECB / PCRA DNA HELICASE FAMILY MEMBER"/>
    <property type="match status" value="1"/>
</dbReference>
<dbReference type="EMBL" id="CP147982">
    <property type="protein sequence ID" value="WXK79369.1"/>
    <property type="molecule type" value="Genomic_DNA"/>
</dbReference>
<dbReference type="InterPro" id="IPR013986">
    <property type="entry name" value="DExx_box_DNA_helicase_dom_sf"/>
</dbReference>
<dbReference type="Gene3D" id="1.10.10.160">
    <property type="match status" value="1"/>
</dbReference>
<keyword evidence="8 15" id="KW-0067">ATP-binding</keyword>
<dbReference type="InterPro" id="IPR027417">
    <property type="entry name" value="P-loop_NTPase"/>
</dbReference>
<comment type="catalytic activity">
    <reaction evidence="12">
        <text>Couples ATP hydrolysis with the unwinding of duplex DNA by translocating in the 3'-5' direction.</text>
        <dbReference type="EC" id="5.6.2.4"/>
    </reaction>
</comment>
<evidence type="ECO:0000256" key="2">
    <source>
        <dbReference type="ARBA" id="ARBA00022722"/>
    </source>
</evidence>
<evidence type="ECO:0000256" key="3">
    <source>
        <dbReference type="ARBA" id="ARBA00022741"/>
    </source>
</evidence>